<sequence>MPPPSRVPADADRARARRETRRDASSSATDRPPSFARSLRVGIASGACAGIACQLVLFPLNTLKTRAQAGGRLTADRLYGGVAAELLGAAPGTALFMSAYECAKSTLGLDPSIAAMLGALASSAVLAPMELIARRMQVSRLSLATAARLSARRGELFAGFGSFLARELPFDTIQMSAFEAMKRATLAIEGAAADESGKKTKKKRALGKRQTAIIGGVAGGLTGLVTTPFDVSRTAHVCASSMGIDLKTHPKGLAGLKRLKERFGMSFFFRGAAPRALEIGLGGVIYFTVIETTRRYFESSSRETKDAKVLKTV</sequence>
<dbReference type="Gramene" id="ABO99437">
    <property type="protein sequence ID" value="ABO99437"/>
    <property type="gene ID" value="OSTLU_89011"/>
</dbReference>
<dbReference type="PROSITE" id="PS50920">
    <property type="entry name" value="SOLCAR"/>
    <property type="match status" value="1"/>
</dbReference>
<keyword evidence="7 8" id="KW-0472">Membrane</keyword>
<keyword evidence="6" id="KW-1133">Transmembrane helix</keyword>
<dbReference type="PANTHER" id="PTHR45667">
    <property type="entry name" value="S-ADENOSYLMETHIONINE MITOCHONDRIAL CARRIER PROTEIN"/>
    <property type="match status" value="1"/>
</dbReference>
<dbReference type="EMBL" id="CP000601">
    <property type="protein sequence ID" value="ABP01170.1"/>
    <property type="molecule type" value="Genomic_DNA"/>
</dbReference>
<evidence type="ECO:0000256" key="2">
    <source>
        <dbReference type="ARBA" id="ARBA00006375"/>
    </source>
</evidence>
<evidence type="ECO:0000256" key="5">
    <source>
        <dbReference type="ARBA" id="ARBA00022737"/>
    </source>
</evidence>
<dbReference type="GO" id="GO:0016020">
    <property type="term" value="C:membrane"/>
    <property type="evidence" value="ECO:0007669"/>
    <property type="project" value="UniProtKB-SubCell"/>
</dbReference>
<evidence type="ECO:0000256" key="7">
    <source>
        <dbReference type="ARBA" id="ARBA00023136"/>
    </source>
</evidence>
<evidence type="ECO:0000256" key="6">
    <source>
        <dbReference type="ARBA" id="ARBA00022989"/>
    </source>
</evidence>
<dbReference type="eggNOG" id="KOG0768">
    <property type="taxonomic scope" value="Eukaryota"/>
</dbReference>
<evidence type="ECO:0000256" key="3">
    <source>
        <dbReference type="ARBA" id="ARBA00022448"/>
    </source>
</evidence>
<feature type="repeat" description="Solcar" evidence="8">
    <location>
        <begin position="210"/>
        <end position="296"/>
    </location>
</feature>
<keyword evidence="13" id="KW-1185">Reference proteome</keyword>
<keyword evidence="3 9" id="KW-0813">Transport</keyword>
<gene>
    <name evidence="11" type="ORF">OSTLU_89011</name>
    <name evidence="12" type="ORF">OSTLU_89833</name>
</gene>
<dbReference type="SUPFAM" id="SSF103506">
    <property type="entry name" value="Mitochondrial carrier"/>
    <property type="match status" value="1"/>
</dbReference>
<evidence type="ECO:0000256" key="1">
    <source>
        <dbReference type="ARBA" id="ARBA00004141"/>
    </source>
</evidence>
<dbReference type="GeneID" id="5005203"/>
<dbReference type="OrthoDB" id="276989at2759"/>
<protein>
    <submittedName>
        <fullName evidence="11">MC family transporter</fullName>
    </submittedName>
</protein>
<dbReference type="Gramene" id="ABP01170">
    <property type="protein sequence ID" value="ABP01170"/>
    <property type="gene ID" value="OSTLU_89833"/>
</dbReference>
<comment type="subcellular location">
    <subcellularLocation>
        <location evidence="1">Membrane</location>
        <topology evidence="1">Multi-pass membrane protein</topology>
    </subcellularLocation>
</comment>
<dbReference type="RefSeq" id="XP_001421144.1">
    <property type="nucleotide sequence ID" value="XM_001421107.1"/>
</dbReference>
<organism evidence="11 13">
    <name type="scientific">Ostreococcus lucimarinus (strain CCE9901)</name>
    <dbReference type="NCBI Taxonomy" id="436017"/>
    <lineage>
        <taxon>Eukaryota</taxon>
        <taxon>Viridiplantae</taxon>
        <taxon>Chlorophyta</taxon>
        <taxon>Mamiellophyceae</taxon>
        <taxon>Mamiellales</taxon>
        <taxon>Bathycoccaceae</taxon>
        <taxon>Ostreococcus</taxon>
    </lineage>
</organism>
<dbReference type="KEGG" id="olu:OSTLU_89011"/>
<reference evidence="11 13" key="1">
    <citation type="journal article" date="2007" name="Proc. Natl. Acad. Sci. U.S.A.">
        <title>The tiny eukaryote Ostreococcus provides genomic insights into the paradox of plankton speciation.</title>
        <authorList>
            <person name="Palenik B."/>
            <person name="Grimwood J."/>
            <person name="Aerts A."/>
            <person name="Rouze P."/>
            <person name="Salamov A."/>
            <person name="Putnam N."/>
            <person name="Dupont C."/>
            <person name="Jorgensen R."/>
            <person name="Derelle E."/>
            <person name="Rombauts S."/>
            <person name="Zhou K."/>
            <person name="Otillar R."/>
            <person name="Merchant S.S."/>
            <person name="Podell S."/>
            <person name="Gaasterland T."/>
            <person name="Napoli C."/>
            <person name="Gendler K."/>
            <person name="Manuell A."/>
            <person name="Tai V."/>
            <person name="Vallon O."/>
            <person name="Piganeau G."/>
            <person name="Jancek S."/>
            <person name="Heijde M."/>
            <person name="Jabbari K."/>
            <person name="Bowler C."/>
            <person name="Lohr M."/>
            <person name="Robbens S."/>
            <person name="Werner G."/>
            <person name="Dubchak I."/>
            <person name="Pazour G.J."/>
            <person name="Ren Q."/>
            <person name="Paulsen I."/>
            <person name="Delwiche C."/>
            <person name="Schmutz J."/>
            <person name="Rokhsar D."/>
            <person name="Van de Peer Y."/>
            <person name="Moreau H."/>
            <person name="Grigoriev I.V."/>
        </authorList>
    </citation>
    <scope>NUCLEOTIDE SEQUENCE [LARGE SCALE GENOMIC DNA]</scope>
    <source>
        <strain evidence="11 13">CCE9901</strain>
    </source>
</reference>
<evidence type="ECO:0000313" key="11">
    <source>
        <dbReference type="EMBL" id="ABO99437.1"/>
    </source>
</evidence>
<evidence type="ECO:0000313" key="13">
    <source>
        <dbReference type="Proteomes" id="UP000001568"/>
    </source>
</evidence>
<dbReference type="Proteomes" id="UP000001568">
    <property type="component" value="Chromosome 13"/>
</dbReference>
<dbReference type="OMA" id="FDAIQMT"/>
<dbReference type="RefSeq" id="XP_001422811.1">
    <property type="nucleotide sequence ID" value="XM_001422774.1"/>
</dbReference>
<dbReference type="InterPro" id="IPR018108">
    <property type="entry name" value="MCP_transmembrane"/>
</dbReference>
<keyword evidence="5" id="KW-0677">Repeat</keyword>
<keyword evidence="4 8" id="KW-0812">Transmembrane</keyword>
<dbReference type="EMBL" id="CP000593">
    <property type="protein sequence ID" value="ABO99437.1"/>
    <property type="molecule type" value="Genomic_DNA"/>
</dbReference>
<dbReference type="KEGG" id="olu:OSTLU_89833"/>
<dbReference type="Proteomes" id="UP000001568">
    <property type="component" value="Chromosome 21"/>
</dbReference>
<dbReference type="Pfam" id="PF00153">
    <property type="entry name" value="Mito_carr"/>
    <property type="match status" value="1"/>
</dbReference>
<evidence type="ECO:0000256" key="4">
    <source>
        <dbReference type="ARBA" id="ARBA00022692"/>
    </source>
</evidence>
<accession>A4S6S6</accession>
<dbReference type="HOGENOM" id="CLU_015166_3_0_1"/>
<dbReference type="Gene3D" id="1.50.40.10">
    <property type="entry name" value="Mitochondrial carrier domain"/>
    <property type="match status" value="1"/>
</dbReference>
<feature type="region of interest" description="Disordered" evidence="10">
    <location>
        <begin position="1"/>
        <end position="33"/>
    </location>
</feature>
<name>A4S6S6_OSTLU</name>
<evidence type="ECO:0000256" key="10">
    <source>
        <dbReference type="SAM" id="MobiDB-lite"/>
    </source>
</evidence>
<dbReference type="GeneID" id="5006869"/>
<evidence type="ECO:0000256" key="9">
    <source>
        <dbReference type="RuleBase" id="RU000488"/>
    </source>
</evidence>
<evidence type="ECO:0000313" key="12">
    <source>
        <dbReference type="EMBL" id="ABP01170.1"/>
    </source>
</evidence>
<comment type="similarity">
    <text evidence="2 9">Belongs to the mitochondrial carrier (TC 2.A.29) family.</text>
</comment>
<proteinExistence type="inferred from homology"/>
<evidence type="ECO:0000256" key="8">
    <source>
        <dbReference type="PROSITE-ProRule" id="PRU00282"/>
    </source>
</evidence>
<dbReference type="AlphaFoldDB" id="A4S6S6"/>
<dbReference type="InterPro" id="IPR023395">
    <property type="entry name" value="MCP_dom_sf"/>
</dbReference>